<dbReference type="OrthoDB" id="9814572at2"/>
<dbReference type="GO" id="GO:0003677">
    <property type="term" value="F:DNA binding"/>
    <property type="evidence" value="ECO:0007669"/>
    <property type="project" value="UniProtKB-KW"/>
</dbReference>
<sequence length="933" mass="106935">MTLHEAIVRILKENGRPMSADDIALAINSNRYYERNDREPLNSNQINIRVKNYPSLFENINGIIILSDDYHWKNIITSYLYLKEILRGIFSESQIQFIIAVLFFYKRLIDINERPGRGYPFNFIDLEPSINHFIDGGKEWIASLKEIDHLSIAPDRIFTDLAEDILKLDSTKREAIRRVILQVNTSSFSDFEFGNIYEYLLYLSSREHFNYENSTPESIRILISKLLRLSDGDSVYDPVSGLGGLLTKAYNLNRNIRIKGSEINKRIAQLGNMNIMMYGGDYLSSIVAEDCFSEINNENKYEYIIGDLPIKGITNSYEHFMLYNQYNVQPAKSGKSFNSLVLFSYYKLSAAGKAIVTVSDSFLTKRGKEKEIRKILIDDDVVEAIISLPRGTFRPYTEAKASILIINKDKPYYLKNKVKFIKISAIEETKKYLLLDNERIVREYFSETSSPKFTQIIDIEDLDSELSLSAEKYDIEFSIINSMLKDGTGKQLKDIARIVSGKQPSKQELVASGDLPIIKIENLSKDILDINLNVNYSDLDIVWTEKKFSASVIDRESILIAKIGDNLKPTIFKPNELLPKILIHSGVFALMPLENVDIDLNYLYYQLNSIFIDNQISSRRVGSPIPYLNKTDIEKVIIPYDTLEVQAKFINTQKINLIAEENRRFEERKKALGYEEEIKDTESTIIKALTHQLNPKFLALSNLTKRIELIVKNNKLGEIKEYNEIQNIDPDLLDLITEAENNSLSELILTFVNDSEYLAETIDNVDKALNMAISPDAFEKVDIKEFLNEYVKQKKVIIGEAYKIVVKGNSIITYIDKSFFKEALDSLLINAEKHGFINKNNKSYQILFNIKENSNTNTLIIEYSNNGERFKLTQKDFVTPFVKGNKSGGFGIGGNLISKVIEGHDGAIKIDEKYKNGFFLTIEIPIKNNEEYE</sequence>
<dbReference type="InterPro" id="IPR003356">
    <property type="entry name" value="DNA_methylase_A-5"/>
</dbReference>
<evidence type="ECO:0000256" key="6">
    <source>
        <dbReference type="ARBA" id="ARBA00022747"/>
    </source>
</evidence>
<keyword evidence="5" id="KW-0949">S-adenosyl-L-methionine</keyword>
<evidence type="ECO:0000313" key="11">
    <source>
        <dbReference type="Proteomes" id="UP000256257"/>
    </source>
</evidence>
<comment type="similarity">
    <text evidence="1">Belongs to the N(4)/N(6)-methyltransferase family.</text>
</comment>
<dbReference type="Gene3D" id="3.90.220.20">
    <property type="entry name" value="DNA methylase specificity domains"/>
    <property type="match status" value="1"/>
</dbReference>
<dbReference type="GO" id="GO:0009007">
    <property type="term" value="F:site-specific DNA-methyltransferase (adenine-specific) activity"/>
    <property type="evidence" value="ECO:0007669"/>
    <property type="project" value="UniProtKB-EC"/>
</dbReference>
<dbReference type="Gene3D" id="3.30.565.10">
    <property type="entry name" value="Histidine kinase-like ATPase, C-terminal domain"/>
    <property type="match status" value="1"/>
</dbReference>
<evidence type="ECO:0000256" key="2">
    <source>
        <dbReference type="ARBA" id="ARBA00011900"/>
    </source>
</evidence>
<dbReference type="Proteomes" id="UP000256257">
    <property type="component" value="Unassembled WGS sequence"/>
</dbReference>
<comment type="caution">
    <text evidence="10">The sequence shown here is derived from an EMBL/GenBank/DDBJ whole genome shotgun (WGS) entry which is preliminary data.</text>
</comment>
<dbReference type="PANTHER" id="PTHR42933:SF1">
    <property type="entry name" value="SITE-SPECIFIC DNA-METHYLTRANSFERASE (ADENINE-SPECIFIC)"/>
    <property type="match status" value="1"/>
</dbReference>
<dbReference type="GO" id="GO:0032259">
    <property type="term" value="P:methylation"/>
    <property type="evidence" value="ECO:0007669"/>
    <property type="project" value="UniProtKB-KW"/>
</dbReference>
<evidence type="ECO:0000256" key="1">
    <source>
        <dbReference type="ARBA" id="ARBA00006594"/>
    </source>
</evidence>
<dbReference type="EC" id="2.1.1.72" evidence="2"/>
<dbReference type="GO" id="GO:0008170">
    <property type="term" value="F:N-methyltransferase activity"/>
    <property type="evidence" value="ECO:0007669"/>
    <property type="project" value="InterPro"/>
</dbReference>
<dbReference type="AlphaFoldDB" id="A0A3D9B2Y5"/>
<dbReference type="Gene3D" id="3.40.50.150">
    <property type="entry name" value="Vaccinia Virus protein VP39"/>
    <property type="match status" value="1"/>
</dbReference>
<proteinExistence type="inferred from homology"/>
<dbReference type="SUPFAM" id="SSF53335">
    <property type="entry name" value="S-adenosyl-L-methionine-dependent methyltransferases"/>
    <property type="match status" value="1"/>
</dbReference>
<dbReference type="SUPFAM" id="SSF55874">
    <property type="entry name" value="ATPase domain of HSP90 chaperone/DNA topoisomerase II/histidine kinase"/>
    <property type="match status" value="1"/>
</dbReference>
<dbReference type="GO" id="GO:0009307">
    <property type="term" value="P:DNA restriction-modification system"/>
    <property type="evidence" value="ECO:0007669"/>
    <property type="project" value="UniProtKB-KW"/>
</dbReference>
<comment type="catalytic activity">
    <reaction evidence="8">
        <text>a 2'-deoxyadenosine in DNA + S-adenosyl-L-methionine = an N(6)-methyl-2'-deoxyadenosine in DNA + S-adenosyl-L-homocysteine + H(+)</text>
        <dbReference type="Rhea" id="RHEA:15197"/>
        <dbReference type="Rhea" id="RHEA-COMP:12418"/>
        <dbReference type="Rhea" id="RHEA-COMP:12419"/>
        <dbReference type="ChEBI" id="CHEBI:15378"/>
        <dbReference type="ChEBI" id="CHEBI:57856"/>
        <dbReference type="ChEBI" id="CHEBI:59789"/>
        <dbReference type="ChEBI" id="CHEBI:90615"/>
        <dbReference type="ChEBI" id="CHEBI:90616"/>
        <dbReference type="EC" id="2.1.1.72"/>
    </reaction>
</comment>
<evidence type="ECO:0000256" key="5">
    <source>
        <dbReference type="ARBA" id="ARBA00022691"/>
    </source>
</evidence>
<keyword evidence="4" id="KW-0808">Transferase</keyword>
<reference evidence="10 11" key="1">
    <citation type="submission" date="2018-06" db="EMBL/GenBank/DDBJ databases">
        <title>Novel Chryseobacterium species.</title>
        <authorList>
            <person name="Newman J."/>
            <person name="Hugo C."/>
            <person name="Oosthuizen L."/>
            <person name="Charimba G."/>
        </authorList>
    </citation>
    <scope>NUCLEOTIDE SEQUENCE [LARGE SCALE GENOMIC DNA]</scope>
    <source>
        <strain evidence="10 11">7_F195</strain>
    </source>
</reference>
<keyword evidence="3" id="KW-0489">Methyltransferase</keyword>
<evidence type="ECO:0000256" key="3">
    <source>
        <dbReference type="ARBA" id="ARBA00022603"/>
    </source>
</evidence>
<evidence type="ECO:0000256" key="4">
    <source>
        <dbReference type="ARBA" id="ARBA00022679"/>
    </source>
</evidence>
<dbReference type="SUPFAM" id="SSF116734">
    <property type="entry name" value="DNA methylase specificity domain"/>
    <property type="match status" value="1"/>
</dbReference>
<dbReference type="InterPro" id="IPR029063">
    <property type="entry name" value="SAM-dependent_MTases_sf"/>
</dbReference>
<name>A0A3D9B2Y5_9FLAO</name>
<keyword evidence="6" id="KW-0680">Restriction system</keyword>
<evidence type="ECO:0000256" key="7">
    <source>
        <dbReference type="ARBA" id="ARBA00023125"/>
    </source>
</evidence>
<dbReference type="CDD" id="cd16961">
    <property type="entry name" value="RMtype1_S_TRD-CR_like"/>
    <property type="match status" value="1"/>
</dbReference>
<organism evidence="10 11">
    <name type="scientific">Chryseobacterium pennipullorum</name>
    <dbReference type="NCBI Taxonomy" id="2258963"/>
    <lineage>
        <taxon>Bacteria</taxon>
        <taxon>Pseudomonadati</taxon>
        <taxon>Bacteroidota</taxon>
        <taxon>Flavobacteriia</taxon>
        <taxon>Flavobacteriales</taxon>
        <taxon>Weeksellaceae</taxon>
        <taxon>Chryseobacterium group</taxon>
        <taxon>Chryseobacterium</taxon>
    </lineage>
</organism>
<evidence type="ECO:0000259" key="9">
    <source>
        <dbReference type="Pfam" id="PF02384"/>
    </source>
</evidence>
<dbReference type="RefSeq" id="WP_115928355.1">
    <property type="nucleotide sequence ID" value="NZ_QNVV01000008.1"/>
</dbReference>
<protein>
    <recommendedName>
        <fullName evidence="2">site-specific DNA-methyltransferase (adenine-specific)</fullName>
        <ecNumber evidence="2">2.1.1.72</ecNumber>
    </recommendedName>
</protein>
<dbReference type="Pfam" id="PF02384">
    <property type="entry name" value="N6_Mtase"/>
    <property type="match status" value="1"/>
</dbReference>
<dbReference type="InterPro" id="IPR044946">
    <property type="entry name" value="Restrct_endonuc_typeI_TRD_sf"/>
</dbReference>
<dbReference type="EMBL" id="QNVV01000008">
    <property type="protein sequence ID" value="REC47562.1"/>
    <property type="molecule type" value="Genomic_DNA"/>
</dbReference>
<feature type="domain" description="DNA methylase adenine-specific" evidence="9">
    <location>
        <begin position="193"/>
        <end position="472"/>
    </location>
</feature>
<evidence type="ECO:0000313" key="10">
    <source>
        <dbReference type="EMBL" id="REC47562.1"/>
    </source>
</evidence>
<evidence type="ECO:0000256" key="8">
    <source>
        <dbReference type="ARBA" id="ARBA00047942"/>
    </source>
</evidence>
<dbReference type="InterPro" id="IPR036890">
    <property type="entry name" value="HATPase_C_sf"/>
</dbReference>
<dbReference type="InterPro" id="IPR051537">
    <property type="entry name" value="DNA_Adenine_Mtase"/>
</dbReference>
<keyword evidence="11" id="KW-1185">Reference proteome</keyword>
<dbReference type="PANTHER" id="PTHR42933">
    <property type="entry name" value="SLR6095 PROTEIN"/>
    <property type="match status" value="1"/>
</dbReference>
<gene>
    <name evidence="10" type="ORF">DRF67_11010</name>
</gene>
<accession>A0A3D9B2Y5</accession>
<keyword evidence="7" id="KW-0238">DNA-binding</keyword>